<evidence type="ECO:0000256" key="6">
    <source>
        <dbReference type="ARBA" id="ARBA00022692"/>
    </source>
</evidence>
<keyword evidence="9" id="KW-1133">Transmembrane helix</keyword>
<evidence type="ECO:0000256" key="10">
    <source>
        <dbReference type="ARBA" id="ARBA00023136"/>
    </source>
</evidence>
<evidence type="ECO:0000256" key="5">
    <source>
        <dbReference type="ARBA" id="ARBA00022614"/>
    </source>
</evidence>
<evidence type="ECO:0000256" key="2">
    <source>
        <dbReference type="ARBA" id="ARBA00009592"/>
    </source>
</evidence>
<dbReference type="AlphaFoldDB" id="A0A2G3AFA9"/>
<comment type="subcellular location">
    <subcellularLocation>
        <location evidence="1">Cell membrane</location>
        <topology evidence="1">Single-pass type I membrane protein</topology>
    </subcellularLocation>
</comment>
<dbReference type="GO" id="GO:0005886">
    <property type="term" value="C:plasma membrane"/>
    <property type="evidence" value="ECO:0007669"/>
    <property type="project" value="UniProtKB-SubCell"/>
</dbReference>
<sequence>MGWHYLCDGFTGRVIGLDLSWSCITGTINANSSLTKLGHLQRLNLAFNYLDYFPLGNNIGEHSSLTHLNLSHLGFNVGEMIPPGLLKVVYKLISLDISNNYYTLQVSKTNFRSLVQNLTNYLQVLLFDSGHVQFELPKNFSSSFRKLSLQDTGMFGDISDSQLFHLPNLQVLRLGWNPLIIGTLPNFNWSFSGSILELDFSQTGIFGKVPDSIGNLHSLWLQYLGLYGNQFGGQVPRSLANCTRLKALDLGTFPIWLEKLPNLQVMILKSNLFHGPIGGLESKFPFPELRIFDLSFNGFTGTLPSNLFKSFSGLMDWEEEKTGIPRESNISPTDYLYRVSLVIKGNEFDMRMITSIMTSIDLSSNRFEGDIPNSIGSLSSLVLLNVPHNNFHGYIPEEIAKLHALEALDLSWNKLIGEIPGKQFNTFSNDSYRGNPDLCGCPLSKECGNNNVSDEPPLDQNDDSIFASRFTWQSVEANKAKEETSKTWLKNEFSNIPEVAGGFDKFISKLVLMFWQIAMDASVSSLNAHAGVIYICYS</sequence>
<dbReference type="SUPFAM" id="SSF52058">
    <property type="entry name" value="L domain-like"/>
    <property type="match status" value="2"/>
</dbReference>
<dbReference type="SMART" id="SM00369">
    <property type="entry name" value="LRR_TYP"/>
    <property type="match status" value="4"/>
</dbReference>
<keyword evidence="6" id="KW-0812">Transmembrane</keyword>
<dbReference type="EMBL" id="AYRZ02000001">
    <property type="protein sequence ID" value="PHT92868.1"/>
    <property type="molecule type" value="Genomic_DNA"/>
</dbReference>
<evidence type="ECO:0000256" key="3">
    <source>
        <dbReference type="ARBA" id="ARBA00022475"/>
    </source>
</evidence>
<evidence type="ECO:0008006" key="14">
    <source>
        <dbReference type="Google" id="ProtNLM"/>
    </source>
</evidence>
<dbReference type="Proteomes" id="UP000222542">
    <property type="component" value="Unassembled WGS sequence"/>
</dbReference>
<accession>A0A2G3AFA9</accession>
<protein>
    <recommendedName>
        <fullName evidence="14">Receptor-like protein 12</fullName>
    </recommendedName>
</protein>
<evidence type="ECO:0000256" key="11">
    <source>
        <dbReference type="ARBA" id="ARBA00023180"/>
    </source>
</evidence>
<keyword evidence="11" id="KW-0325">Glycoprotein</keyword>
<keyword evidence="13" id="KW-1185">Reference proteome</keyword>
<reference evidence="12 13" key="2">
    <citation type="journal article" date="2017" name="Genome Biol.">
        <title>New reference genome sequences of hot pepper reveal the massive evolution of plant disease-resistance genes by retroduplication.</title>
        <authorList>
            <person name="Kim S."/>
            <person name="Park J."/>
            <person name="Yeom S.I."/>
            <person name="Kim Y.M."/>
            <person name="Seo E."/>
            <person name="Kim K.T."/>
            <person name="Kim M.S."/>
            <person name="Lee J.M."/>
            <person name="Cheong K."/>
            <person name="Shin H.S."/>
            <person name="Kim S.B."/>
            <person name="Han K."/>
            <person name="Lee J."/>
            <person name="Park M."/>
            <person name="Lee H.A."/>
            <person name="Lee H.Y."/>
            <person name="Lee Y."/>
            <person name="Oh S."/>
            <person name="Lee J.H."/>
            <person name="Choi E."/>
            <person name="Choi E."/>
            <person name="Lee S.E."/>
            <person name="Jeon J."/>
            <person name="Kim H."/>
            <person name="Choi G."/>
            <person name="Song H."/>
            <person name="Lee J."/>
            <person name="Lee S.C."/>
            <person name="Kwon J.K."/>
            <person name="Lee H.Y."/>
            <person name="Koo N."/>
            <person name="Hong Y."/>
            <person name="Kim R.W."/>
            <person name="Kang W.H."/>
            <person name="Huh J.H."/>
            <person name="Kang B.C."/>
            <person name="Yang T.J."/>
            <person name="Lee Y.H."/>
            <person name="Bennetzen J.L."/>
            <person name="Choi D."/>
        </authorList>
    </citation>
    <scope>NUCLEOTIDE SEQUENCE [LARGE SCALE GENOMIC DNA]</scope>
    <source>
        <strain evidence="13">cv. CM334</strain>
    </source>
</reference>
<comment type="caution">
    <text evidence="12">The sequence shown here is derived from an EMBL/GenBank/DDBJ whole genome shotgun (WGS) entry which is preliminary data.</text>
</comment>
<dbReference type="Gramene" id="PHT92868">
    <property type="protein sequence ID" value="PHT92868"/>
    <property type="gene ID" value="T459_00750"/>
</dbReference>
<dbReference type="InterPro" id="IPR003591">
    <property type="entry name" value="Leu-rich_rpt_typical-subtyp"/>
</dbReference>
<evidence type="ECO:0000313" key="12">
    <source>
        <dbReference type="EMBL" id="PHT92868.1"/>
    </source>
</evidence>
<comment type="similarity">
    <text evidence="2">Belongs to the RLP family.</text>
</comment>
<dbReference type="PANTHER" id="PTHR48061">
    <property type="entry name" value="LEUCINE-RICH REPEAT RECEPTOR PROTEIN KINASE EMS1-LIKE-RELATED"/>
    <property type="match status" value="1"/>
</dbReference>
<keyword evidence="10" id="KW-0472">Membrane</keyword>
<evidence type="ECO:0000256" key="1">
    <source>
        <dbReference type="ARBA" id="ARBA00004251"/>
    </source>
</evidence>
<gene>
    <name evidence="12" type="ORF">T459_00750</name>
</gene>
<evidence type="ECO:0000256" key="4">
    <source>
        <dbReference type="ARBA" id="ARBA00022553"/>
    </source>
</evidence>
<dbReference type="GO" id="GO:0006952">
    <property type="term" value="P:defense response"/>
    <property type="evidence" value="ECO:0007669"/>
    <property type="project" value="UniProtKB-ARBA"/>
</dbReference>
<keyword evidence="5" id="KW-0433">Leucine-rich repeat</keyword>
<keyword evidence="3" id="KW-1003">Cell membrane</keyword>
<keyword evidence="4" id="KW-0597">Phosphoprotein</keyword>
<keyword evidence="7" id="KW-0732">Signal</keyword>
<evidence type="ECO:0000313" key="13">
    <source>
        <dbReference type="Proteomes" id="UP000222542"/>
    </source>
</evidence>
<dbReference type="Pfam" id="PF13855">
    <property type="entry name" value="LRR_8"/>
    <property type="match status" value="1"/>
</dbReference>
<evidence type="ECO:0000256" key="7">
    <source>
        <dbReference type="ARBA" id="ARBA00022729"/>
    </source>
</evidence>
<proteinExistence type="inferred from homology"/>
<dbReference type="InterPro" id="IPR032675">
    <property type="entry name" value="LRR_dom_sf"/>
</dbReference>
<dbReference type="PANTHER" id="PTHR48061:SF38">
    <property type="entry name" value="SERINE_THREONINE-PROTEIN KINASE BRI1"/>
    <property type="match status" value="1"/>
</dbReference>
<dbReference type="GO" id="GO:0051707">
    <property type="term" value="P:response to other organism"/>
    <property type="evidence" value="ECO:0007669"/>
    <property type="project" value="UniProtKB-ARBA"/>
</dbReference>
<organism evidence="12 13">
    <name type="scientific">Capsicum annuum</name>
    <name type="common">Capsicum pepper</name>
    <dbReference type="NCBI Taxonomy" id="4072"/>
    <lineage>
        <taxon>Eukaryota</taxon>
        <taxon>Viridiplantae</taxon>
        <taxon>Streptophyta</taxon>
        <taxon>Embryophyta</taxon>
        <taxon>Tracheophyta</taxon>
        <taxon>Spermatophyta</taxon>
        <taxon>Magnoliopsida</taxon>
        <taxon>eudicotyledons</taxon>
        <taxon>Gunneridae</taxon>
        <taxon>Pentapetalae</taxon>
        <taxon>asterids</taxon>
        <taxon>lamiids</taxon>
        <taxon>Solanales</taxon>
        <taxon>Solanaceae</taxon>
        <taxon>Solanoideae</taxon>
        <taxon>Capsiceae</taxon>
        <taxon>Capsicum</taxon>
    </lineage>
</organism>
<keyword evidence="8" id="KW-0677">Repeat</keyword>
<dbReference type="Gene3D" id="3.80.10.10">
    <property type="entry name" value="Ribonuclease Inhibitor"/>
    <property type="match status" value="1"/>
</dbReference>
<name>A0A2G3AFA9_CAPAN</name>
<dbReference type="InterPro" id="IPR001611">
    <property type="entry name" value="Leu-rich_rpt"/>
</dbReference>
<evidence type="ECO:0000256" key="8">
    <source>
        <dbReference type="ARBA" id="ARBA00022737"/>
    </source>
</evidence>
<evidence type="ECO:0000256" key="9">
    <source>
        <dbReference type="ARBA" id="ARBA00022989"/>
    </source>
</evidence>
<dbReference type="FunFam" id="3.80.10.10:FF:000722">
    <property type="entry name" value="Leucine-rich repeat receptor-like protein kinase"/>
    <property type="match status" value="1"/>
</dbReference>
<dbReference type="Pfam" id="PF00560">
    <property type="entry name" value="LRR_1"/>
    <property type="match status" value="2"/>
</dbReference>
<dbReference type="STRING" id="4072.A0A2G3AFA9"/>
<reference evidence="12 13" key="1">
    <citation type="journal article" date="2014" name="Nat. Genet.">
        <title>Genome sequence of the hot pepper provides insights into the evolution of pungency in Capsicum species.</title>
        <authorList>
            <person name="Kim S."/>
            <person name="Park M."/>
            <person name="Yeom S.I."/>
            <person name="Kim Y.M."/>
            <person name="Lee J.M."/>
            <person name="Lee H.A."/>
            <person name="Seo E."/>
            <person name="Choi J."/>
            <person name="Cheong K."/>
            <person name="Kim K.T."/>
            <person name="Jung K."/>
            <person name="Lee G.W."/>
            <person name="Oh S.K."/>
            <person name="Bae C."/>
            <person name="Kim S.B."/>
            <person name="Lee H.Y."/>
            <person name="Kim S.Y."/>
            <person name="Kim M.S."/>
            <person name="Kang B.C."/>
            <person name="Jo Y.D."/>
            <person name="Yang H.B."/>
            <person name="Jeong H.J."/>
            <person name="Kang W.H."/>
            <person name="Kwon J.K."/>
            <person name="Shin C."/>
            <person name="Lim J.Y."/>
            <person name="Park J.H."/>
            <person name="Huh J.H."/>
            <person name="Kim J.S."/>
            <person name="Kim B.D."/>
            <person name="Cohen O."/>
            <person name="Paran I."/>
            <person name="Suh M.C."/>
            <person name="Lee S.B."/>
            <person name="Kim Y.K."/>
            <person name="Shin Y."/>
            <person name="Noh S.J."/>
            <person name="Park J."/>
            <person name="Seo Y.S."/>
            <person name="Kwon S.Y."/>
            <person name="Kim H.A."/>
            <person name="Park J.M."/>
            <person name="Kim H.J."/>
            <person name="Choi S.B."/>
            <person name="Bosland P.W."/>
            <person name="Reeves G."/>
            <person name="Jo S.H."/>
            <person name="Lee B.W."/>
            <person name="Cho H.T."/>
            <person name="Choi H.S."/>
            <person name="Lee M.S."/>
            <person name="Yu Y."/>
            <person name="Do Choi Y."/>
            <person name="Park B.S."/>
            <person name="van Deynze A."/>
            <person name="Ashrafi H."/>
            <person name="Hill T."/>
            <person name="Kim W.T."/>
            <person name="Pai H.S."/>
            <person name="Ahn H.K."/>
            <person name="Yeam I."/>
            <person name="Giovannoni J.J."/>
            <person name="Rose J.K."/>
            <person name="Sorensen I."/>
            <person name="Lee S.J."/>
            <person name="Kim R.W."/>
            <person name="Choi I.Y."/>
            <person name="Choi B.S."/>
            <person name="Lim J.S."/>
            <person name="Lee Y.H."/>
            <person name="Choi D."/>
        </authorList>
    </citation>
    <scope>NUCLEOTIDE SEQUENCE [LARGE SCALE GENOMIC DNA]</scope>
    <source>
        <strain evidence="13">cv. CM334</strain>
    </source>
</reference>
<dbReference type="InterPro" id="IPR046956">
    <property type="entry name" value="RLP23-like"/>
</dbReference>